<sequence length="157" mass="18154">MHSPYLVVLPLALLVIFLLASLWQRYSLDGVIYKRRFLYTRAFPGEIFPVKLEIENRKLLPLSWLRIQDPWPNAVAPEDESVLAPSHIAGESYLTHVLSLRWFERTRRSYNLAFRERGVYKVGPVEISSGDLFGLFDQSDTIGQSEKLTVFPELYPV</sequence>
<organism evidence="1">
    <name type="scientific">marine sediment metagenome</name>
    <dbReference type="NCBI Taxonomy" id="412755"/>
    <lineage>
        <taxon>unclassified sequences</taxon>
        <taxon>metagenomes</taxon>
        <taxon>ecological metagenomes</taxon>
    </lineage>
</organism>
<evidence type="ECO:0008006" key="2">
    <source>
        <dbReference type="Google" id="ProtNLM"/>
    </source>
</evidence>
<name>X0XCN4_9ZZZZ</name>
<dbReference type="EMBL" id="BARS01049567">
    <property type="protein sequence ID" value="GAG34413.1"/>
    <property type="molecule type" value="Genomic_DNA"/>
</dbReference>
<gene>
    <name evidence="1" type="ORF">S01H1_74131</name>
</gene>
<dbReference type="PANTHER" id="PTHR34351:SF2">
    <property type="entry name" value="DUF58 DOMAIN-CONTAINING PROTEIN"/>
    <property type="match status" value="1"/>
</dbReference>
<evidence type="ECO:0000313" key="1">
    <source>
        <dbReference type="EMBL" id="GAG34413.1"/>
    </source>
</evidence>
<feature type="non-terminal residue" evidence="1">
    <location>
        <position position="157"/>
    </location>
</feature>
<dbReference type="AlphaFoldDB" id="X0XCN4"/>
<reference evidence="1" key="1">
    <citation type="journal article" date="2014" name="Front. Microbiol.">
        <title>High frequency of phylogenetically diverse reductive dehalogenase-homologous genes in deep subseafloor sedimentary metagenomes.</title>
        <authorList>
            <person name="Kawai M."/>
            <person name="Futagami T."/>
            <person name="Toyoda A."/>
            <person name="Takaki Y."/>
            <person name="Nishi S."/>
            <person name="Hori S."/>
            <person name="Arai W."/>
            <person name="Tsubouchi T."/>
            <person name="Morono Y."/>
            <person name="Uchiyama I."/>
            <person name="Ito T."/>
            <person name="Fujiyama A."/>
            <person name="Inagaki F."/>
            <person name="Takami H."/>
        </authorList>
    </citation>
    <scope>NUCLEOTIDE SEQUENCE</scope>
    <source>
        <strain evidence="1">Expedition CK06-06</strain>
    </source>
</reference>
<protein>
    <recommendedName>
        <fullName evidence="2">DUF58 domain-containing protein</fullName>
    </recommendedName>
</protein>
<comment type="caution">
    <text evidence="1">The sequence shown here is derived from an EMBL/GenBank/DDBJ whole genome shotgun (WGS) entry which is preliminary data.</text>
</comment>
<proteinExistence type="predicted"/>
<accession>X0XCN4</accession>
<dbReference type="PANTHER" id="PTHR34351">
    <property type="entry name" value="SLR1927 PROTEIN-RELATED"/>
    <property type="match status" value="1"/>
</dbReference>